<dbReference type="CDD" id="cd00865">
    <property type="entry name" value="PEBP_bact_arch"/>
    <property type="match status" value="1"/>
</dbReference>
<sequence length="196" mass="19946">MRLASATIALLLFALPACGGGKVNPQSPRPTTSAAATSMTTAPPAGSAKFTVTSSAFGDNTPIPAEYSCKGRNVPPPLRWQNVPPGTESLAVVVDDPDAPSGLYIHWVVTGIPPSTTAIGEGPLPQGSSVSLNSSGKAEYFGPCPPAGTGVHHYRFQLYALNNPLTLAPSTPAPQATQKIAQAAIADARTVGLFGG</sequence>
<comment type="similarity">
    <text evidence="1">Belongs to the UPF0098 family.</text>
</comment>
<dbReference type="Proteomes" id="UP000192374">
    <property type="component" value="Unassembled WGS sequence"/>
</dbReference>
<accession>A0ABX3TAF1</accession>
<dbReference type="RefSeq" id="WP_083084824.1">
    <property type="nucleotide sequence ID" value="NZ_AP022583.1"/>
</dbReference>
<evidence type="ECO:0000313" key="5">
    <source>
        <dbReference type="Proteomes" id="UP000192374"/>
    </source>
</evidence>
<dbReference type="NCBIfam" id="TIGR00481">
    <property type="entry name" value="YbhB/YbcL family Raf kinase inhibitor-like protein"/>
    <property type="match status" value="1"/>
</dbReference>
<evidence type="ECO:0008006" key="6">
    <source>
        <dbReference type="Google" id="ProtNLM"/>
    </source>
</evidence>
<dbReference type="Pfam" id="PF01161">
    <property type="entry name" value="PBP"/>
    <property type="match status" value="1"/>
</dbReference>
<organism evidence="4 5">
    <name type="scientific">Mycobacterium noviomagense</name>
    <dbReference type="NCBI Taxonomy" id="459858"/>
    <lineage>
        <taxon>Bacteria</taxon>
        <taxon>Bacillati</taxon>
        <taxon>Actinomycetota</taxon>
        <taxon>Actinomycetes</taxon>
        <taxon>Mycobacteriales</taxon>
        <taxon>Mycobacteriaceae</taxon>
        <taxon>Mycobacterium</taxon>
    </lineage>
</organism>
<gene>
    <name evidence="4" type="ORF">BST37_01855</name>
</gene>
<name>A0ABX3TAF1_9MYCO</name>
<keyword evidence="3" id="KW-0732">Signal</keyword>
<feature type="region of interest" description="Disordered" evidence="2">
    <location>
        <begin position="22"/>
        <end position="44"/>
    </location>
</feature>
<feature type="compositionally biased region" description="Low complexity" evidence="2">
    <location>
        <begin position="25"/>
        <end position="44"/>
    </location>
</feature>
<proteinExistence type="inferred from homology"/>
<protein>
    <recommendedName>
        <fullName evidence="6">Lipoprotein LppC</fullName>
    </recommendedName>
</protein>
<dbReference type="PANTHER" id="PTHR30289:SF1">
    <property type="entry name" value="PEBP (PHOSPHATIDYLETHANOLAMINE-BINDING PROTEIN) FAMILY PROTEIN"/>
    <property type="match status" value="1"/>
</dbReference>
<evidence type="ECO:0000256" key="3">
    <source>
        <dbReference type="SAM" id="SignalP"/>
    </source>
</evidence>
<dbReference type="InterPro" id="IPR005247">
    <property type="entry name" value="YbhB_YbcL/LppC-like"/>
</dbReference>
<comment type="caution">
    <text evidence="4">The sequence shown here is derived from an EMBL/GenBank/DDBJ whole genome shotgun (WGS) entry which is preliminary data.</text>
</comment>
<feature type="chain" id="PRO_5046443768" description="Lipoprotein LppC" evidence="3">
    <location>
        <begin position="20"/>
        <end position="196"/>
    </location>
</feature>
<reference evidence="4 5" key="1">
    <citation type="submission" date="2017-02" db="EMBL/GenBank/DDBJ databases">
        <title>The new phylogeny of genus Mycobacterium.</title>
        <authorList>
            <person name="Tortoli E."/>
            <person name="Trovato A."/>
            <person name="Cirillo D.M."/>
        </authorList>
    </citation>
    <scope>NUCLEOTIDE SEQUENCE [LARGE SCALE GENOMIC DNA]</scope>
    <source>
        <strain evidence="4 5">DSM 45145</strain>
    </source>
</reference>
<dbReference type="Gene3D" id="3.90.280.10">
    <property type="entry name" value="PEBP-like"/>
    <property type="match status" value="1"/>
</dbReference>
<evidence type="ECO:0000256" key="1">
    <source>
        <dbReference type="ARBA" id="ARBA00007120"/>
    </source>
</evidence>
<keyword evidence="5" id="KW-1185">Reference proteome</keyword>
<dbReference type="EMBL" id="MVIC01000002">
    <property type="protein sequence ID" value="ORB18193.1"/>
    <property type="molecule type" value="Genomic_DNA"/>
</dbReference>
<dbReference type="SUPFAM" id="SSF49777">
    <property type="entry name" value="PEBP-like"/>
    <property type="match status" value="1"/>
</dbReference>
<dbReference type="PANTHER" id="PTHR30289">
    <property type="entry name" value="UNCHARACTERIZED PROTEIN YBCL-RELATED"/>
    <property type="match status" value="1"/>
</dbReference>
<evidence type="ECO:0000313" key="4">
    <source>
        <dbReference type="EMBL" id="ORB18193.1"/>
    </source>
</evidence>
<dbReference type="InterPro" id="IPR008914">
    <property type="entry name" value="PEBP"/>
</dbReference>
<dbReference type="InterPro" id="IPR036610">
    <property type="entry name" value="PEBP-like_sf"/>
</dbReference>
<evidence type="ECO:0000256" key="2">
    <source>
        <dbReference type="SAM" id="MobiDB-lite"/>
    </source>
</evidence>
<feature type="signal peptide" evidence="3">
    <location>
        <begin position="1"/>
        <end position="19"/>
    </location>
</feature>